<protein>
    <recommendedName>
        <fullName evidence="2">Protein TIFY</fullName>
    </recommendedName>
    <alternativeName>
        <fullName evidence="2">Jasmonate ZIM domain-containing protein</fullName>
    </alternativeName>
</protein>
<dbReference type="SMART" id="SM00979">
    <property type="entry name" value="TIFY"/>
    <property type="match status" value="1"/>
</dbReference>
<dbReference type="EMBL" id="JAXQNO010000010">
    <property type="protein sequence ID" value="KAK4790109.1"/>
    <property type="molecule type" value="Genomic_DNA"/>
</dbReference>
<comment type="caution">
    <text evidence="4">The sequence shown here is derived from an EMBL/GenBank/DDBJ whole genome shotgun (WGS) entry which is preliminary data.</text>
</comment>
<dbReference type="GO" id="GO:0005634">
    <property type="term" value="C:nucleus"/>
    <property type="evidence" value="ECO:0007669"/>
    <property type="project" value="UniProtKB-SubCell"/>
</dbReference>
<comment type="subcellular location">
    <subcellularLocation>
        <location evidence="2">Nucleus</location>
    </subcellularLocation>
</comment>
<evidence type="ECO:0000313" key="5">
    <source>
        <dbReference type="Proteomes" id="UP001346149"/>
    </source>
</evidence>
<dbReference type="Pfam" id="PF06200">
    <property type="entry name" value="tify"/>
    <property type="match status" value="1"/>
</dbReference>
<keyword evidence="2" id="KW-0539">Nucleus</keyword>
<dbReference type="AlphaFoldDB" id="A0AAN7LS06"/>
<evidence type="ECO:0000256" key="2">
    <source>
        <dbReference type="RuleBase" id="RU369065"/>
    </source>
</evidence>
<dbReference type="PANTHER" id="PTHR33077:SF5">
    <property type="entry name" value="PROTEIN TIFY 9"/>
    <property type="match status" value="1"/>
</dbReference>
<organism evidence="4 5">
    <name type="scientific">Trapa natans</name>
    <name type="common">Water chestnut</name>
    <dbReference type="NCBI Taxonomy" id="22666"/>
    <lineage>
        <taxon>Eukaryota</taxon>
        <taxon>Viridiplantae</taxon>
        <taxon>Streptophyta</taxon>
        <taxon>Embryophyta</taxon>
        <taxon>Tracheophyta</taxon>
        <taxon>Spermatophyta</taxon>
        <taxon>Magnoliopsida</taxon>
        <taxon>eudicotyledons</taxon>
        <taxon>Gunneridae</taxon>
        <taxon>Pentapetalae</taxon>
        <taxon>rosids</taxon>
        <taxon>malvids</taxon>
        <taxon>Myrtales</taxon>
        <taxon>Lythraceae</taxon>
        <taxon>Trapa</taxon>
    </lineage>
</organism>
<keyword evidence="2" id="KW-1184">Jasmonic acid signaling pathway</keyword>
<evidence type="ECO:0000259" key="3">
    <source>
        <dbReference type="PROSITE" id="PS51320"/>
    </source>
</evidence>
<dbReference type="PROSITE" id="PS51320">
    <property type="entry name" value="TIFY"/>
    <property type="match status" value="1"/>
</dbReference>
<dbReference type="InterPro" id="IPR010399">
    <property type="entry name" value="Tify_dom"/>
</dbReference>
<dbReference type="InterPro" id="IPR040390">
    <property type="entry name" value="TIFY/JAZ"/>
</dbReference>
<keyword evidence="5" id="KW-1185">Reference proteome</keyword>
<sequence>MSTAAVELDFFGMEKEKCSSSSWFASSSAISRSLHSQGSFRGLQSAISRINPELIKSVIASNSFSPSATPNIQRNSLPCLPVHVPNLRPTNLAEDGSKHTAPLTIFYNGTVTIFNVSPDEAKNILKLAPEASSKISEQESKDTATSSMDRQKLLSTLGGDLPLFRRKSLGMFLEKRKERDGISDADFIPLFFDACRLTILSPYPCNSYSGHGI</sequence>
<accession>A0AAN7LS06</accession>
<feature type="domain" description="Tify" evidence="3">
    <location>
        <begin position="96"/>
        <end position="130"/>
    </location>
</feature>
<dbReference type="PANTHER" id="PTHR33077">
    <property type="entry name" value="PROTEIN TIFY 4A-RELATED-RELATED"/>
    <property type="match status" value="1"/>
</dbReference>
<evidence type="ECO:0000313" key="4">
    <source>
        <dbReference type="EMBL" id="KAK4790109.1"/>
    </source>
</evidence>
<evidence type="ECO:0000256" key="1">
    <source>
        <dbReference type="ARBA" id="ARBA00008614"/>
    </source>
</evidence>
<dbReference type="GO" id="GO:2000022">
    <property type="term" value="P:regulation of jasmonic acid mediated signaling pathway"/>
    <property type="evidence" value="ECO:0007669"/>
    <property type="project" value="UniProtKB-UniRule"/>
</dbReference>
<comment type="domain">
    <text evidence="2">The jas domain is required for interaction with COI1.</text>
</comment>
<proteinExistence type="inferred from homology"/>
<gene>
    <name evidence="4" type="ORF">SAY86_017413</name>
</gene>
<name>A0AAN7LS06_TRANT</name>
<comment type="similarity">
    <text evidence="1 2">Belongs to the TIFY/JAZ family.</text>
</comment>
<comment type="function">
    <text evidence="2">Repressor of jasmonate responses.</text>
</comment>
<reference evidence="4 5" key="1">
    <citation type="journal article" date="2023" name="Hortic Res">
        <title>Pangenome of water caltrop reveals structural variations and asymmetric subgenome divergence after allopolyploidization.</title>
        <authorList>
            <person name="Zhang X."/>
            <person name="Chen Y."/>
            <person name="Wang L."/>
            <person name="Yuan Y."/>
            <person name="Fang M."/>
            <person name="Shi L."/>
            <person name="Lu R."/>
            <person name="Comes H.P."/>
            <person name="Ma Y."/>
            <person name="Chen Y."/>
            <person name="Huang G."/>
            <person name="Zhou Y."/>
            <person name="Zheng Z."/>
            <person name="Qiu Y."/>
        </authorList>
    </citation>
    <scope>NUCLEOTIDE SEQUENCE [LARGE SCALE GENOMIC DNA]</scope>
    <source>
        <strain evidence="4">F231</strain>
    </source>
</reference>
<dbReference type="Proteomes" id="UP001346149">
    <property type="component" value="Unassembled WGS sequence"/>
</dbReference>
<dbReference type="GO" id="GO:0009611">
    <property type="term" value="P:response to wounding"/>
    <property type="evidence" value="ECO:0007669"/>
    <property type="project" value="UniProtKB-UniRule"/>
</dbReference>
<dbReference type="GO" id="GO:0031347">
    <property type="term" value="P:regulation of defense response"/>
    <property type="evidence" value="ECO:0007669"/>
    <property type="project" value="UniProtKB-UniRule"/>
</dbReference>